<dbReference type="SUPFAM" id="SSF51735">
    <property type="entry name" value="NAD(P)-binding Rossmann-fold domains"/>
    <property type="match status" value="1"/>
</dbReference>
<dbReference type="AlphaFoldDB" id="A0AAD7K6H8"/>
<organism evidence="3 4">
    <name type="scientific">Mycena metata</name>
    <dbReference type="NCBI Taxonomy" id="1033252"/>
    <lineage>
        <taxon>Eukaryota</taxon>
        <taxon>Fungi</taxon>
        <taxon>Dikarya</taxon>
        <taxon>Basidiomycota</taxon>
        <taxon>Agaricomycotina</taxon>
        <taxon>Agaricomycetes</taxon>
        <taxon>Agaricomycetidae</taxon>
        <taxon>Agaricales</taxon>
        <taxon>Marasmiineae</taxon>
        <taxon>Mycenaceae</taxon>
        <taxon>Mycena</taxon>
    </lineage>
</organism>
<evidence type="ECO:0000256" key="1">
    <source>
        <dbReference type="ARBA" id="ARBA00006484"/>
    </source>
</evidence>
<dbReference type="InterPro" id="IPR002347">
    <property type="entry name" value="SDR_fam"/>
</dbReference>
<accession>A0AAD7K6H8</accession>
<protein>
    <submittedName>
        <fullName evidence="3">Uncharacterized protein</fullName>
    </submittedName>
</protein>
<evidence type="ECO:0000256" key="2">
    <source>
        <dbReference type="ARBA" id="ARBA00023002"/>
    </source>
</evidence>
<dbReference type="Proteomes" id="UP001215598">
    <property type="component" value="Unassembled WGS sequence"/>
</dbReference>
<keyword evidence="2" id="KW-0560">Oxidoreductase</keyword>
<dbReference type="Pfam" id="PF00106">
    <property type="entry name" value="adh_short"/>
    <property type="match status" value="1"/>
</dbReference>
<dbReference type="GO" id="GO:0016491">
    <property type="term" value="F:oxidoreductase activity"/>
    <property type="evidence" value="ECO:0007669"/>
    <property type="project" value="UniProtKB-KW"/>
</dbReference>
<comment type="caution">
    <text evidence="3">The sequence shown here is derived from an EMBL/GenBank/DDBJ whole genome shotgun (WGS) entry which is preliminary data.</text>
</comment>
<evidence type="ECO:0000313" key="4">
    <source>
        <dbReference type="Proteomes" id="UP001215598"/>
    </source>
</evidence>
<dbReference type="InterPro" id="IPR036291">
    <property type="entry name" value="NAD(P)-bd_dom_sf"/>
</dbReference>
<keyword evidence="4" id="KW-1185">Reference proteome</keyword>
<gene>
    <name evidence="3" type="ORF">B0H16DRAFT_807590</name>
</gene>
<name>A0AAD7K6H8_9AGAR</name>
<sequence>MLGSVVEEIKAKGQVSSAHVADVTVEDDVRRMIEKVVDTHGRLDVMVTNAGVTSYTPLLQCMDPLTPPIFMHLFPLVGRNEWERIMKINAQGDFLCNKHAGMQMITRGKSEYRMISASSVAGK</sequence>
<proteinExistence type="inferred from homology"/>
<dbReference type="PANTHER" id="PTHR43180">
    <property type="entry name" value="3-OXOACYL-(ACYL-CARRIER-PROTEIN) REDUCTASE (AFU_ORTHOLOGUE AFUA_6G11210)"/>
    <property type="match status" value="1"/>
</dbReference>
<dbReference type="Gene3D" id="3.40.50.720">
    <property type="entry name" value="NAD(P)-binding Rossmann-like Domain"/>
    <property type="match status" value="1"/>
</dbReference>
<reference evidence="3" key="1">
    <citation type="submission" date="2023-03" db="EMBL/GenBank/DDBJ databases">
        <title>Massive genome expansion in bonnet fungi (Mycena s.s.) driven by repeated elements and novel gene families across ecological guilds.</title>
        <authorList>
            <consortium name="Lawrence Berkeley National Laboratory"/>
            <person name="Harder C.B."/>
            <person name="Miyauchi S."/>
            <person name="Viragh M."/>
            <person name="Kuo A."/>
            <person name="Thoen E."/>
            <person name="Andreopoulos B."/>
            <person name="Lu D."/>
            <person name="Skrede I."/>
            <person name="Drula E."/>
            <person name="Henrissat B."/>
            <person name="Morin E."/>
            <person name="Kohler A."/>
            <person name="Barry K."/>
            <person name="LaButti K."/>
            <person name="Morin E."/>
            <person name="Salamov A."/>
            <person name="Lipzen A."/>
            <person name="Mereny Z."/>
            <person name="Hegedus B."/>
            <person name="Baldrian P."/>
            <person name="Stursova M."/>
            <person name="Weitz H."/>
            <person name="Taylor A."/>
            <person name="Grigoriev I.V."/>
            <person name="Nagy L.G."/>
            <person name="Martin F."/>
            <person name="Kauserud H."/>
        </authorList>
    </citation>
    <scope>NUCLEOTIDE SEQUENCE</scope>
    <source>
        <strain evidence="3">CBHHK182m</strain>
    </source>
</reference>
<comment type="similarity">
    <text evidence="1">Belongs to the short-chain dehydrogenases/reductases (SDR) family.</text>
</comment>
<dbReference type="EMBL" id="JARKIB010000006">
    <property type="protein sequence ID" value="KAJ7779173.1"/>
    <property type="molecule type" value="Genomic_DNA"/>
</dbReference>
<evidence type="ECO:0000313" key="3">
    <source>
        <dbReference type="EMBL" id="KAJ7779173.1"/>
    </source>
</evidence>
<dbReference type="PANTHER" id="PTHR43180:SF66">
    <property type="entry name" value="SHORT-CHAIN DEHYDROGENASE_REDUCTASE FAMILY PROTEIN"/>
    <property type="match status" value="1"/>
</dbReference>